<proteinExistence type="predicted"/>
<protein>
    <submittedName>
        <fullName evidence="2">Major facilitator superfamily (MFS) profile domain-containing protein</fullName>
    </submittedName>
</protein>
<evidence type="ECO:0000313" key="1">
    <source>
        <dbReference type="Proteomes" id="UP000887580"/>
    </source>
</evidence>
<name>A0AC35FN83_9BILA</name>
<sequence length="571" mass="62706">MSSDFLPPLPLPSPPSAPDLQQRRNSCIPPTDIFPPPPLLSKDKTTMDNSWESSSMIKKLRLILTGTVVVLGGSFHFGYQISLINPLADVLQDFIKDSVNRTHETSIDEFSQRIVWPSVAGLLFIGAFIGALFSPKAMQQMGLRSFFSLSSVILLSSFLLSFSSKYFQSAELFIFGRFLAGIGIGTFTSTQAVYLSEISPQRFRGVMGSLTGFSKSVGFVLASGIGIPQILGTSDLWQWAYLIECIPSIMVLIGMLFFFYDSPVYLIKNGEDKEAYKCLELYHTTNRAQQRMPEIYAELERDKRNNAEGKTTLAAMFNYLPARKAFFICVLVNTTVSFSGIMAVSFFGTFLLQGIGFTENGAAIANCFASFSGLLGNVFGTLTIDKIGRRKLIIGGLLALAALNSLLMFLVYLFKFTEDVNTGYAFLVVFMLFLFVFSLGVGPLALFIATELTTADFRPLMQSASIATQYLTCFISPLIFFPAYDIIGPLTFMIFIVPLLLTSTYLYFVLPETKNRPIEHIVDELAGLSAPPSQQQHSPPPSAVKEVTLGAPASFTSTSLPKSIPESVAVS</sequence>
<reference evidence="2" key="1">
    <citation type="submission" date="2022-11" db="UniProtKB">
        <authorList>
            <consortium name="WormBaseParasite"/>
        </authorList>
    </citation>
    <scope>IDENTIFICATION</scope>
</reference>
<evidence type="ECO:0000313" key="2">
    <source>
        <dbReference type="WBParaSite" id="PS1159_v2.g19212.t1"/>
    </source>
</evidence>
<dbReference type="Proteomes" id="UP000887580">
    <property type="component" value="Unplaced"/>
</dbReference>
<accession>A0AC35FN83</accession>
<dbReference type="WBParaSite" id="PS1159_v2.g19212.t1">
    <property type="protein sequence ID" value="PS1159_v2.g19212.t1"/>
    <property type="gene ID" value="PS1159_v2.g19212"/>
</dbReference>
<organism evidence="1 2">
    <name type="scientific">Panagrolaimus sp. PS1159</name>
    <dbReference type="NCBI Taxonomy" id="55785"/>
    <lineage>
        <taxon>Eukaryota</taxon>
        <taxon>Metazoa</taxon>
        <taxon>Ecdysozoa</taxon>
        <taxon>Nematoda</taxon>
        <taxon>Chromadorea</taxon>
        <taxon>Rhabditida</taxon>
        <taxon>Tylenchina</taxon>
        <taxon>Panagrolaimomorpha</taxon>
        <taxon>Panagrolaimoidea</taxon>
        <taxon>Panagrolaimidae</taxon>
        <taxon>Panagrolaimus</taxon>
    </lineage>
</organism>